<dbReference type="InterPro" id="IPR017853">
    <property type="entry name" value="GH"/>
</dbReference>
<dbReference type="RefSeq" id="WP_011753120.1">
    <property type="nucleotide sequence ID" value="NC_008698.1"/>
</dbReference>
<dbReference type="InterPro" id="IPR004185">
    <property type="entry name" value="Glyco_hydro_13_lg-like_dom"/>
</dbReference>
<evidence type="ECO:0000256" key="2">
    <source>
        <dbReference type="ARBA" id="ARBA00023295"/>
    </source>
</evidence>
<dbReference type="InterPro" id="IPR014756">
    <property type="entry name" value="Ig_E-set"/>
</dbReference>
<evidence type="ECO:0000313" key="5">
    <source>
        <dbReference type="Proteomes" id="UP000000641"/>
    </source>
</evidence>
<proteinExistence type="predicted"/>
<dbReference type="EMBL" id="CP000505">
    <property type="protein sequence ID" value="ABL78855.1"/>
    <property type="molecule type" value="Genomic_DNA"/>
</dbReference>
<dbReference type="HOGENOM" id="CLU_006462_6_4_2"/>
<dbReference type="STRING" id="368408.Tpen_1458"/>
<gene>
    <name evidence="4" type="ordered locus">Tpen_1458</name>
</gene>
<dbReference type="eggNOG" id="arCOG02948">
    <property type="taxonomic scope" value="Archaea"/>
</dbReference>
<dbReference type="AlphaFoldDB" id="A1S075"/>
<reference evidence="5" key="1">
    <citation type="journal article" date="2008" name="J. Bacteriol.">
        <title>Genome sequence of Thermofilum pendens reveals an exceptional loss of biosynthetic pathways without genome reduction.</title>
        <authorList>
            <person name="Anderson I."/>
            <person name="Rodriguez J."/>
            <person name="Susanti D."/>
            <person name="Porat I."/>
            <person name="Reich C."/>
            <person name="Ulrich L.E."/>
            <person name="Elkins J.G."/>
            <person name="Mavromatis K."/>
            <person name="Lykidis A."/>
            <person name="Kim E."/>
            <person name="Thompson L.S."/>
            <person name="Nolan M."/>
            <person name="Land M."/>
            <person name="Copeland A."/>
            <person name="Lapidus A."/>
            <person name="Lucas S."/>
            <person name="Detter C."/>
            <person name="Zhulin I.B."/>
            <person name="Olsen G.J."/>
            <person name="Whitman W."/>
            <person name="Mukhopadhyay B."/>
            <person name="Bristow J."/>
            <person name="Kyrpides N."/>
        </authorList>
    </citation>
    <scope>NUCLEOTIDE SEQUENCE [LARGE SCALE GENOMIC DNA]</scope>
    <source>
        <strain evidence="5">DSM 2475 / Hrk 5</strain>
    </source>
</reference>
<feature type="domain" description="Glycosyl hydrolase family 13 catalytic" evidence="3">
    <location>
        <begin position="223"/>
        <end position="569"/>
    </location>
</feature>
<dbReference type="Gene3D" id="3.20.20.80">
    <property type="entry name" value="Glycosidases"/>
    <property type="match status" value="1"/>
</dbReference>
<dbReference type="SUPFAM" id="SSF81296">
    <property type="entry name" value="E set domains"/>
    <property type="match status" value="2"/>
</dbReference>
<evidence type="ECO:0000313" key="4">
    <source>
        <dbReference type="EMBL" id="ABL78855.1"/>
    </source>
</evidence>
<name>A1S075_THEPD</name>
<dbReference type="InterPro" id="IPR013780">
    <property type="entry name" value="Glyco_hydro_b"/>
</dbReference>
<protein>
    <submittedName>
        <fullName evidence="4">Alpha amylase, catalytic region</fullName>
    </submittedName>
</protein>
<evidence type="ECO:0000259" key="3">
    <source>
        <dbReference type="SMART" id="SM00642"/>
    </source>
</evidence>
<dbReference type="CAZy" id="GH13">
    <property type="family name" value="Glycoside Hydrolase Family 13"/>
</dbReference>
<dbReference type="Pfam" id="PF02903">
    <property type="entry name" value="Alpha-amylase_N"/>
    <property type="match status" value="1"/>
</dbReference>
<dbReference type="Gene3D" id="2.60.40.1180">
    <property type="entry name" value="Golgi alpha-mannosidase II"/>
    <property type="match status" value="1"/>
</dbReference>
<dbReference type="SMR" id="A1S075"/>
<dbReference type="InterPro" id="IPR006047">
    <property type="entry name" value="GH13_cat_dom"/>
</dbReference>
<keyword evidence="1" id="KW-0378">Hydrolase</keyword>
<dbReference type="OrthoDB" id="34423at2157"/>
<dbReference type="GO" id="GO:0004553">
    <property type="term" value="F:hydrolase activity, hydrolyzing O-glycosyl compounds"/>
    <property type="evidence" value="ECO:0007669"/>
    <property type="project" value="InterPro"/>
</dbReference>
<dbReference type="KEGG" id="tpe:Tpen_1458"/>
<dbReference type="Pfam" id="PF00128">
    <property type="entry name" value="Alpha-amylase"/>
    <property type="match status" value="1"/>
</dbReference>
<dbReference type="EnsemblBacteria" id="ABL78855">
    <property type="protein sequence ID" value="ABL78855"/>
    <property type="gene ID" value="Tpen_1458"/>
</dbReference>
<keyword evidence="2" id="KW-0326">Glycosidase</keyword>
<dbReference type="Proteomes" id="UP000000641">
    <property type="component" value="Chromosome"/>
</dbReference>
<keyword evidence="5" id="KW-1185">Reference proteome</keyword>
<evidence type="ECO:0000256" key="1">
    <source>
        <dbReference type="ARBA" id="ARBA00022801"/>
    </source>
</evidence>
<dbReference type="SMART" id="SM00642">
    <property type="entry name" value="Aamy"/>
    <property type="match status" value="1"/>
</dbReference>
<dbReference type="SUPFAM" id="SSF51445">
    <property type="entry name" value="(Trans)glycosidases"/>
    <property type="match status" value="1"/>
</dbReference>
<dbReference type="GO" id="GO:0005975">
    <property type="term" value="P:carbohydrate metabolic process"/>
    <property type="evidence" value="ECO:0007669"/>
    <property type="project" value="InterPro"/>
</dbReference>
<dbReference type="CDD" id="cd02857">
    <property type="entry name" value="E_set_CDase_PDE_N"/>
    <property type="match status" value="1"/>
</dbReference>
<dbReference type="CAZy" id="CBM48">
    <property type="family name" value="Carbohydrate-Binding Module Family 48"/>
</dbReference>
<dbReference type="InterPro" id="IPR013783">
    <property type="entry name" value="Ig-like_fold"/>
</dbReference>
<dbReference type="SUPFAM" id="SSF51011">
    <property type="entry name" value="Glycosyl hydrolase domain"/>
    <property type="match status" value="1"/>
</dbReference>
<dbReference type="PANTHER" id="PTHR10357">
    <property type="entry name" value="ALPHA-AMYLASE FAMILY MEMBER"/>
    <property type="match status" value="1"/>
</dbReference>
<accession>A1S075</accession>
<dbReference type="CAZy" id="CBM34">
    <property type="family name" value="Carbohydrate-Binding Module Family 34"/>
</dbReference>
<dbReference type="CDD" id="cd11338">
    <property type="entry name" value="AmyAc_CMD"/>
    <property type="match status" value="1"/>
</dbReference>
<dbReference type="Gene3D" id="2.60.40.10">
    <property type="entry name" value="Immunoglobulins"/>
    <property type="match status" value="2"/>
</dbReference>
<dbReference type="PANTHER" id="PTHR10357:SF210">
    <property type="entry name" value="MALTODEXTRIN GLUCOSIDASE"/>
    <property type="match status" value="1"/>
</dbReference>
<organism evidence="4 5">
    <name type="scientific">Thermofilum pendens (strain DSM 2475 / Hrk 5)</name>
    <dbReference type="NCBI Taxonomy" id="368408"/>
    <lineage>
        <taxon>Archaea</taxon>
        <taxon>Thermoproteota</taxon>
        <taxon>Thermoprotei</taxon>
        <taxon>Thermofilales</taxon>
        <taxon>Thermofilaceae</taxon>
        <taxon>Thermofilum</taxon>
    </lineage>
</organism>
<dbReference type="GeneID" id="4600584"/>
<sequence length="644" mass="74259">MYRVLGFRDDVYLGRVVKAEFSAPREGEYAYLLGNFNAFNEGSFRMRGAGDRWVVEVELPEGVWYYLFSLGGRRAVDPENPETTVYSRRAYKFEERVSVAKLLGFDPASCNGFCEEALYHYPSLTYVYPFGGVLFVRLRALRGSLQKAFLVVDGRRLEMRLKARDEVFDYYEASLEAGGEVSYYFEVLGGGRLHRYGEFSVDVKSLESLIRVPEWVYGSVFYQIMPDRFAEGGLEEIAERLNHVSGLGANALYLTPIFESTTYHGYDVVDYYRVAGRLGGDEAFGRLLAELKKRGMRVVLDGVFHHTSFFHPYFQDLVEKGEESRYKGFYRVLGFPVVPREFLEALRSGAPRHELKKYPRRYESFFDVWLMPRLNHDNPEVRSFITGVGRYWVSRGVDGWRLDVAHGVPPELWREFRETLPGDVYLFGEVMDDARIWLFDKFHGAMNYLLYDAVLRFFAYREITAEEFLNRLELLSVYYGPGEYAMYNFLDNHDVDRLLSLVGDRDKYLCALVFLFTYKGVPSIYYGDEVGLENTDSPFMERSRAPMRWDESTWDKAILEATRALASLRRRSAALQRGAFEPVRFEGGLLVYRRRLGDESILVAINYSESEAVLEEPAQSVLFRSGSVKEKLLGPFSSVVAGDR</sequence>